<evidence type="ECO:0000256" key="7">
    <source>
        <dbReference type="SAM" id="SignalP"/>
    </source>
</evidence>
<dbReference type="CDD" id="cd15904">
    <property type="entry name" value="TSPO_MBR"/>
    <property type="match status" value="1"/>
</dbReference>
<evidence type="ECO:0000256" key="3">
    <source>
        <dbReference type="ARBA" id="ARBA00022692"/>
    </source>
</evidence>
<gene>
    <name evidence="8" type="ORF">E4U92_19280</name>
</gene>
<dbReference type="Pfam" id="PF03073">
    <property type="entry name" value="TspO_MBR"/>
    <property type="match status" value="1"/>
</dbReference>
<feature type="chain" id="PRO_5021025841" evidence="7">
    <location>
        <begin position="25"/>
        <end position="168"/>
    </location>
</feature>
<feature type="transmembrane region" description="Helical" evidence="6">
    <location>
        <begin position="57"/>
        <end position="78"/>
    </location>
</feature>
<dbReference type="InterPro" id="IPR038330">
    <property type="entry name" value="TspO/MBR-related_sf"/>
</dbReference>
<dbReference type="EMBL" id="SZPR01000015">
    <property type="protein sequence ID" value="TKT08135.1"/>
    <property type="molecule type" value="Genomic_DNA"/>
</dbReference>
<proteinExistence type="inferred from homology"/>
<accession>A0A4U5WZQ1</accession>
<evidence type="ECO:0000256" key="4">
    <source>
        <dbReference type="ARBA" id="ARBA00022989"/>
    </source>
</evidence>
<protein>
    <submittedName>
        <fullName evidence="8">Tryptophan-rich sensory protein</fullName>
    </submittedName>
</protein>
<organism evidence="8 9">
    <name type="scientific">Streptomyces galbus</name>
    <dbReference type="NCBI Taxonomy" id="33898"/>
    <lineage>
        <taxon>Bacteria</taxon>
        <taxon>Bacillati</taxon>
        <taxon>Actinomycetota</taxon>
        <taxon>Actinomycetes</taxon>
        <taxon>Kitasatosporales</taxon>
        <taxon>Streptomycetaceae</taxon>
        <taxon>Streptomyces</taxon>
    </lineage>
</organism>
<feature type="signal peptide" evidence="7">
    <location>
        <begin position="1"/>
        <end position="24"/>
    </location>
</feature>
<dbReference type="Gene3D" id="1.20.1260.100">
    <property type="entry name" value="TspO/MBR protein"/>
    <property type="match status" value="1"/>
</dbReference>
<evidence type="ECO:0000256" key="5">
    <source>
        <dbReference type="ARBA" id="ARBA00023136"/>
    </source>
</evidence>
<reference evidence="8 9" key="1">
    <citation type="submission" date="2019-04" db="EMBL/GenBank/DDBJ databases">
        <title>Streptomyces lasaliensis sp.nov., an Actinomycete isolated from soil which produces the polyether antibiotic lasalocid.</title>
        <authorList>
            <person name="Erwin G."/>
            <person name="Haber C."/>
        </authorList>
    </citation>
    <scope>NUCLEOTIDE SEQUENCE [LARGE SCALE GENOMIC DNA]</scope>
    <source>
        <strain evidence="8 9">DSM 40089</strain>
    </source>
</reference>
<evidence type="ECO:0000313" key="9">
    <source>
        <dbReference type="Proteomes" id="UP000308632"/>
    </source>
</evidence>
<evidence type="ECO:0000256" key="1">
    <source>
        <dbReference type="ARBA" id="ARBA00004141"/>
    </source>
</evidence>
<keyword evidence="5 6" id="KW-0472">Membrane</keyword>
<dbReference type="Proteomes" id="UP000308632">
    <property type="component" value="Unassembled WGS sequence"/>
</dbReference>
<comment type="similarity">
    <text evidence="2">Belongs to the TspO/BZRP family.</text>
</comment>
<dbReference type="PANTHER" id="PTHR10057">
    <property type="entry name" value="PERIPHERAL-TYPE BENZODIAZEPINE RECEPTOR"/>
    <property type="match status" value="1"/>
</dbReference>
<dbReference type="RefSeq" id="WP_137301671.1">
    <property type="nucleotide sequence ID" value="NZ_BMVD01000008.1"/>
</dbReference>
<dbReference type="GO" id="GO:0016020">
    <property type="term" value="C:membrane"/>
    <property type="evidence" value="ECO:0007669"/>
    <property type="project" value="UniProtKB-SubCell"/>
</dbReference>
<dbReference type="GO" id="GO:0033013">
    <property type="term" value="P:tetrapyrrole metabolic process"/>
    <property type="evidence" value="ECO:0007669"/>
    <property type="project" value="UniProtKB-ARBA"/>
</dbReference>
<dbReference type="PANTHER" id="PTHR10057:SF0">
    <property type="entry name" value="TRANSLOCATOR PROTEIN"/>
    <property type="match status" value="1"/>
</dbReference>
<dbReference type="PIRSF" id="PIRSF005859">
    <property type="entry name" value="PBR"/>
    <property type="match status" value="1"/>
</dbReference>
<sequence>MRPTHTRRADHSSPALLRYGTASAAVTAAAAVGASAVDADSAWYRALRKPPWQPPPWSFGAVWTPLYASVAYAAGHALGRTRDTRRRRWLAASLAVDLALNAGWNRLFFGRRSPRAGLVGTLLLDLANADLLRRTAQVDRTAARALLPYTAWCGFATALNASLVRRNR</sequence>
<dbReference type="FunFam" id="1.20.1260.100:FF:000001">
    <property type="entry name" value="translocator protein 2"/>
    <property type="match status" value="1"/>
</dbReference>
<keyword evidence="7" id="KW-0732">Signal</keyword>
<comment type="caution">
    <text evidence="8">The sequence shown here is derived from an EMBL/GenBank/DDBJ whole genome shotgun (WGS) entry which is preliminary data.</text>
</comment>
<evidence type="ECO:0000256" key="2">
    <source>
        <dbReference type="ARBA" id="ARBA00007524"/>
    </source>
</evidence>
<name>A0A4U5WZQ1_STRGB</name>
<dbReference type="InterPro" id="IPR004307">
    <property type="entry name" value="TspO_MBR"/>
</dbReference>
<dbReference type="AlphaFoldDB" id="A0A4U5WZQ1"/>
<keyword evidence="3 6" id="KW-0812">Transmembrane</keyword>
<comment type="subcellular location">
    <subcellularLocation>
        <location evidence="1">Membrane</location>
        <topology evidence="1">Multi-pass membrane protein</topology>
    </subcellularLocation>
</comment>
<keyword evidence="4 6" id="KW-1133">Transmembrane helix</keyword>
<evidence type="ECO:0000313" key="8">
    <source>
        <dbReference type="EMBL" id="TKT08135.1"/>
    </source>
</evidence>
<feature type="transmembrane region" description="Helical" evidence="6">
    <location>
        <begin position="16"/>
        <end position="37"/>
    </location>
</feature>
<evidence type="ECO:0000256" key="6">
    <source>
        <dbReference type="SAM" id="Phobius"/>
    </source>
</evidence>